<accession>A0A9P4Q891</accession>
<organism evidence="3 4">
    <name type="scientific">Polychaeton citri CBS 116435</name>
    <dbReference type="NCBI Taxonomy" id="1314669"/>
    <lineage>
        <taxon>Eukaryota</taxon>
        <taxon>Fungi</taxon>
        <taxon>Dikarya</taxon>
        <taxon>Ascomycota</taxon>
        <taxon>Pezizomycotina</taxon>
        <taxon>Dothideomycetes</taxon>
        <taxon>Dothideomycetidae</taxon>
        <taxon>Capnodiales</taxon>
        <taxon>Capnodiaceae</taxon>
        <taxon>Polychaeton</taxon>
    </lineage>
</organism>
<evidence type="ECO:0000259" key="2">
    <source>
        <dbReference type="PROSITE" id="PS50097"/>
    </source>
</evidence>
<proteinExistence type="predicted"/>
<dbReference type="Proteomes" id="UP000799441">
    <property type="component" value="Unassembled WGS sequence"/>
</dbReference>
<dbReference type="PANTHER" id="PTHR24410:SF23">
    <property type="entry name" value="BTB DOMAIN-CONTAINING PROTEIN-RELATED"/>
    <property type="match status" value="1"/>
</dbReference>
<evidence type="ECO:0000313" key="4">
    <source>
        <dbReference type="Proteomes" id="UP000799441"/>
    </source>
</evidence>
<dbReference type="InterPro" id="IPR011333">
    <property type="entry name" value="SKP1/BTB/POZ_sf"/>
</dbReference>
<feature type="compositionally biased region" description="Low complexity" evidence="1">
    <location>
        <begin position="268"/>
        <end position="282"/>
    </location>
</feature>
<feature type="domain" description="BTB" evidence="2">
    <location>
        <begin position="21"/>
        <end position="90"/>
    </location>
</feature>
<dbReference type="InterPro" id="IPR000210">
    <property type="entry name" value="BTB/POZ_dom"/>
</dbReference>
<dbReference type="InterPro" id="IPR051481">
    <property type="entry name" value="BTB-POZ/Galectin-3-binding"/>
</dbReference>
<dbReference type="Gene3D" id="3.30.710.10">
    <property type="entry name" value="Potassium Channel Kv1.1, Chain A"/>
    <property type="match status" value="1"/>
</dbReference>
<reference evidence="3" key="1">
    <citation type="journal article" date="2020" name="Stud. Mycol.">
        <title>101 Dothideomycetes genomes: a test case for predicting lifestyles and emergence of pathogens.</title>
        <authorList>
            <person name="Haridas S."/>
            <person name="Albert R."/>
            <person name="Binder M."/>
            <person name="Bloem J."/>
            <person name="Labutti K."/>
            <person name="Salamov A."/>
            <person name="Andreopoulos B."/>
            <person name="Baker S."/>
            <person name="Barry K."/>
            <person name="Bills G."/>
            <person name="Bluhm B."/>
            <person name="Cannon C."/>
            <person name="Castanera R."/>
            <person name="Culley D."/>
            <person name="Daum C."/>
            <person name="Ezra D."/>
            <person name="Gonzalez J."/>
            <person name="Henrissat B."/>
            <person name="Kuo A."/>
            <person name="Liang C."/>
            <person name="Lipzen A."/>
            <person name="Lutzoni F."/>
            <person name="Magnuson J."/>
            <person name="Mondo S."/>
            <person name="Nolan M."/>
            <person name="Ohm R."/>
            <person name="Pangilinan J."/>
            <person name="Park H.-J."/>
            <person name="Ramirez L."/>
            <person name="Alfaro M."/>
            <person name="Sun H."/>
            <person name="Tritt A."/>
            <person name="Yoshinaga Y."/>
            <person name="Zwiers L.-H."/>
            <person name="Turgeon B."/>
            <person name="Goodwin S."/>
            <person name="Spatafora J."/>
            <person name="Crous P."/>
            <person name="Grigoriev I."/>
        </authorList>
    </citation>
    <scope>NUCLEOTIDE SEQUENCE</scope>
    <source>
        <strain evidence="3">CBS 116435</strain>
    </source>
</reference>
<dbReference type="PROSITE" id="PS50097">
    <property type="entry name" value="BTB"/>
    <property type="match status" value="1"/>
</dbReference>
<dbReference type="PANTHER" id="PTHR24410">
    <property type="entry name" value="HL07962P-RELATED"/>
    <property type="match status" value="1"/>
</dbReference>
<dbReference type="AlphaFoldDB" id="A0A9P4Q891"/>
<dbReference type="Pfam" id="PF00651">
    <property type="entry name" value="BTB"/>
    <property type="match status" value="1"/>
</dbReference>
<sequence>MDPVTKIRQGLKKDFASGRHSDLTLVVGSREFHVHKIVLSWQSSVFEAMLGPRWEKSSPTTNKKLSIPLPEDDPDIFETILNYIYTNSVEDKFCPPTTPIMIFWVHVYAAADKYGLDHLKGVVISKFKLHLNPNDIDNFVNAIVEVSDNTADRVLWNIIIPKIRENISFLISQPKFQELMLKMPQLNFDLLAMLDPNHVASVGPAPSIKLNLTQGQIQGSSAQDLHPENPSQGDDGDDDMDENEGDHGAAGPFMGASGVGNTSGRWQGRSGSSYGAGRRLGD</sequence>
<evidence type="ECO:0000313" key="3">
    <source>
        <dbReference type="EMBL" id="KAF2720176.1"/>
    </source>
</evidence>
<dbReference type="SMART" id="SM00225">
    <property type="entry name" value="BTB"/>
    <property type="match status" value="1"/>
</dbReference>
<comment type="caution">
    <text evidence="3">The sequence shown here is derived from an EMBL/GenBank/DDBJ whole genome shotgun (WGS) entry which is preliminary data.</text>
</comment>
<protein>
    <submittedName>
        <fullName evidence="3">POZ domain-containing protein</fullName>
    </submittedName>
</protein>
<dbReference type="OrthoDB" id="6359816at2759"/>
<gene>
    <name evidence="3" type="ORF">K431DRAFT_286023</name>
</gene>
<dbReference type="SUPFAM" id="SSF54695">
    <property type="entry name" value="POZ domain"/>
    <property type="match status" value="1"/>
</dbReference>
<feature type="region of interest" description="Disordered" evidence="1">
    <location>
        <begin position="217"/>
        <end position="282"/>
    </location>
</feature>
<keyword evidence="4" id="KW-1185">Reference proteome</keyword>
<dbReference type="EMBL" id="MU003802">
    <property type="protein sequence ID" value="KAF2720176.1"/>
    <property type="molecule type" value="Genomic_DNA"/>
</dbReference>
<dbReference type="CDD" id="cd18186">
    <property type="entry name" value="BTB_POZ_ZBTB_KLHL-like"/>
    <property type="match status" value="1"/>
</dbReference>
<feature type="compositionally biased region" description="Acidic residues" evidence="1">
    <location>
        <begin position="234"/>
        <end position="244"/>
    </location>
</feature>
<name>A0A9P4Q891_9PEZI</name>
<evidence type="ECO:0000256" key="1">
    <source>
        <dbReference type="SAM" id="MobiDB-lite"/>
    </source>
</evidence>